<dbReference type="AlphaFoldDB" id="A0A9X1YUC0"/>
<gene>
    <name evidence="1" type="ORF">M1B34_11635</name>
</gene>
<evidence type="ECO:0000313" key="1">
    <source>
        <dbReference type="EMBL" id="MCK9798358.1"/>
    </source>
</evidence>
<dbReference type="EMBL" id="JALQCW010000025">
    <property type="protein sequence ID" value="MCK9798358.1"/>
    <property type="molecule type" value="Genomic_DNA"/>
</dbReference>
<comment type="caution">
    <text evidence="1">The sequence shown here is derived from an EMBL/GenBank/DDBJ whole genome shotgun (WGS) entry which is preliminary data.</text>
</comment>
<accession>A0A9X1YUC0</accession>
<protein>
    <submittedName>
        <fullName evidence="1">Uncharacterized protein</fullName>
    </submittedName>
</protein>
<name>A0A9X1YUC0_9PSED</name>
<dbReference type="Proteomes" id="UP001155059">
    <property type="component" value="Unassembled WGS sequence"/>
</dbReference>
<organism evidence="1 2">
    <name type="scientific">Pseudomonas morbosilactucae</name>
    <dbReference type="NCBI Taxonomy" id="2938197"/>
    <lineage>
        <taxon>Bacteria</taxon>
        <taxon>Pseudomonadati</taxon>
        <taxon>Pseudomonadota</taxon>
        <taxon>Gammaproteobacteria</taxon>
        <taxon>Pseudomonadales</taxon>
        <taxon>Pseudomonadaceae</taxon>
        <taxon>Pseudomonas</taxon>
    </lineage>
</organism>
<sequence>MPISTKIDAKDFYKNLPTIGHETGDIWYGIPSFGMLNKNFVSAVVITPACDLSQNKSETVTILPIVSIFDYLHSKSFYGDVWNEFYSTLKQYGADDFLPKSKFSHPPKEKLEEVMQKIEGIKATANLYEKLKIYVEYINYTELPANDRKAITKPDLLKIFSPKKYDEILKKIFTNSYKSDIHFFPALLNAGEFSAISAHSVALFRYAYSIPVEILDAAQISSQEWWPKDCNDLSKEFPIISNFHNWPIKLSALKDDFLSDLLSRYLSMFMRLGSRDFTTHTINQFITEVKGGVTCI</sequence>
<evidence type="ECO:0000313" key="2">
    <source>
        <dbReference type="Proteomes" id="UP001155059"/>
    </source>
</evidence>
<proteinExistence type="predicted"/>
<reference evidence="1 2" key="2">
    <citation type="journal article" date="2023" name="Plant Pathol.">
        <title>Dismantling and reorganizing Pseudomonas marginalis sensu#lato.</title>
        <authorList>
            <person name="Sawada H."/>
            <person name="Fujikawa T."/>
            <person name="Satou M."/>
        </authorList>
    </citation>
    <scope>NUCLEOTIDE SEQUENCE [LARGE SCALE GENOMIC DNA]</scope>
    <source>
        <strain evidence="1 2">MAFF 302030</strain>
    </source>
</reference>
<reference evidence="1 2" key="1">
    <citation type="journal article" date="2022" name="Int. J. Syst. Evol. Microbiol.">
        <title>Pseudomonas aegrilactucae sp. nov. and Pseudomonas morbosilactucae sp. nov., pathogens causing bacterial rot of lettuce in Japan.</title>
        <authorList>
            <person name="Sawada H."/>
            <person name="Fujikawa T."/>
            <person name="Satou M."/>
        </authorList>
    </citation>
    <scope>NUCLEOTIDE SEQUENCE [LARGE SCALE GENOMIC DNA]</scope>
    <source>
        <strain evidence="1 2">MAFF 302030</strain>
    </source>
</reference>
<dbReference type="RefSeq" id="WP_268265225.1">
    <property type="nucleotide sequence ID" value="NZ_JALQCW010000025.1"/>
</dbReference>